<dbReference type="KEGG" id="mgg:MPLG2_0456"/>
<sequence length="52" mass="5460">MVSQTRDVLHGYRAAGGAVTEVVLEVVGPSPHLERPAEFRAALLKVIGHPAG</sequence>
<proteinExistence type="predicted"/>
<dbReference type="AlphaFoldDB" id="A0A2N9JBH4"/>
<name>A0A2N9JBH4_9ACTN</name>
<gene>
    <name evidence="1" type="ORF">MPLG2_0456</name>
</gene>
<protein>
    <submittedName>
        <fullName evidence="1">Uncharacterized protein</fullName>
    </submittedName>
</protein>
<keyword evidence="2" id="KW-1185">Reference proteome</keyword>
<reference evidence="1 2" key="1">
    <citation type="submission" date="2018-02" db="EMBL/GenBank/DDBJ databases">
        <authorList>
            <person name="Cohen D.B."/>
            <person name="Kent A.D."/>
        </authorList>
    </citation>
    <scope>NUCLEOTIDE SEQUENCE [LARGE SCALE GENOMIC DNA]</scope>
    <source>
        <strain evidence="1">1</strain>
    </source>
</reference>
<dbReference type="Proteomes" id="UP000238164">
    <property type="component" value="Chromosome 1"/>
</dbReference>
<accession>A0A2N9JBH4</accession>
<organism evidence="1 2">
    <name type="scientific">Micropruina glycogenica</name>
    <dbReference type="NCBI Taxonomy" id="75385"/>
    <lineage>
        <taxon>Bacteria</taxon>
        <taxon>Bacillati</taxon>
        <taxon>Actinomycetota</taxon>
        <taxon>Actinomycetes</taxon>
        <taxon>Propionibacteriales</taxon>
        <taxon>Nocardioidaceae</taxon>
        <taxon>Micropruina</taxon>
    </lineage>
</organism>
<dbReference type="EMBL" id="LT985188">
    <property type="protein sequence ID" value="SPD85492.1"/>
    <property type="molecule type" value="Genomic_DNA"/>
</dbReference>
<evidence type="ECO:0000313" key="1">
    <source>
        <dbReference type="EMBL" id="SPD85492.1"/>
    </source>
</evidence>
<evidence type="ECO:0000313" key="2">
    <source>
        <dbReference type="Proteomes" id="UP000238164"/>
    </source>
</evidence>